<protein>
    <submittedName>
        <fullName evidence="2">Uncharacterized protein</fullName>
    </submittedName>
</protein>
<comment type="caution">
    <text evidence="2">The sequence shown here is derived from an EMBL/GenBank/DDBJ whole genome shotgun (WGS) entry which is preliminary data.</text>
</comment>
<name>A0A9K3N0U7_HELAN</name>
<evidence type="ECO:0000313" key="2">
    <source>
        <dbReference type="EMBL" id="KAF5782841.1"/>
    </source>
</evidence>
<feature type="transmembrane region" description="Helical" evidence="1">
    <location>
        <begin position="25"/>
        <end position="47"/>
    </location>
</feature>
<gene>
    <name evidence="2" type="ORF">HanXRQr2_Chr11g0500961</name>
</gene>
<keyword evidence="1" id="KW-0472">Membrane</keyword>
<keyword evidence="3" id="KW-1185">Reference proteome</keyword>
<dbReference type="Gramene" id="mRNA:HanXRQr2_Chr11g0500961">
    <property type="protein sequence ID" value="mRNA:HanXRQr2_Chr11g0500961"/>
    <property type="gene ID" value="HanXRQr2_Chr11g0500961"/>
</dbReference>
<reference evidence="2" key="2">
    <citation type="submission" date="2020-06" db="EMBL/GenBank/DDBJ databases">
        <title>Helianthus annuus Genome sequencing and assembly Release 2.</title>
        <authorList>
            <person name="Gouzy J."/>
            <person name="Langlade N."/>
            <person name="Munos S."/>
        </authorList>
    </citation>
    <scope>NUCLEOTIDE SEQUENCE</scope>
    <source>
        <tissue evidence="2">Leaves</tissue>
    </source>
</reference>
<keyword evidence="1" id="KW-0812">Transmembrane</keyword>
<dbReference type="EMBL" id="MNCJ02000326">
    <property type="protein sequence ID" value="KAF5782841.1"/>
    <property type="molecule type" value="Genomic_DNA"/>
</dbReference>
<accession>A0A9K3N0U7</accession>
<organism evidence="2 3">
    <name type="scientific">Helianthus annuus</name>
    <name type="common">Common sunflower</name>
    <dbReference type="NCBI Taxonomy" id="4232"/>
    <lineage>
        <taxon>Eukaryota</taxon>
        <taxon>Viridiplantae</taxon>
        <taxon>Streptophyta</taxon>
        <taxon>Embryophyta</taxon>
        <taxon>Tracheophyta</taxon>
        <taxon>Spermatophyta</taxon>
        <taxon>Magnoliopsida</taxon>
        <taxon>eudicotyledons</taxon>
        <taxon>Gunneridae</taxon>
        <taxon>Pentapetalae</taxon>
        <taxon>asterids</taxon>
        <taxon>campanulids</taxon>
        <taxon>Asterales</taxon>
        <taxon>Asteraceae</taxon>
        <taxon>Asteroideae</taxon>
        <taxon>Heliantheae alliance</taxon>
        <taxon>Heliantheae</taxon>
        <taxon>Helianthus</taxon>
    </lineage>
</organism>
<keyword evidence="1" id="KW-1133">Transmembrane helix</keyword>
<reference evidence="2" key="1">
    <citation type="journal article" date="2017" name="Nature">
        <title>The sunflower genome provides insights into oil metabolism, flowering and Asterid evolution.</title>
        <authorList>
            <person name="Badouin H."/>
            <person name="Gouzy J."/>
            <person name="Grassa C.J."/>
            <person name="Murat F."/>
            <person name="Staton S.E."/>
            <person name="Cottret L."/>
            <person name="Lelandais-Briere C."/>
            <person name="Owens G.L."/>
            <person name="Carrere S."/>
            <person name="Mayjonade B."/>
            <person name="Legrand L."/>
            <person name="Gill N."/>
            <person name="Kane N.C."/>
            <person name="Bowers J.E."/>
            <person name="Hubner S."/>
            <person name="Bellec A."/>
            <person name="Berard A."/>
            <person name="Berges H."/>
            <person name="Blanchet N."/>
            <person name="Boniface M.C."/>
            <person name="Brunel D."/>
            <person name="Catrice O."/>
            <person name="Chaidir N."/>
            <person name="Claudel C."/>
            <person name="Donnadieu C."/>
            <person name="Faraut T."/>
            <person name="Fievet G."/>
            <person name="Helmstetter N."/>
            <person name="King M."/>
            <person name="Knapp S.J."/>
            <person name="Lai Z."/>
            <person name="Le Paslier M.C."/>
            <person name="Lippi Y."/>
            <person name="Lorenzon L."/>
            <person name="Mandel J.R."/>
            <person name="Marage G."/>
            <person name="Marchand G."/>
            <person name="Marquand E."/>
            <person name="Bret-Mestries E."/>
            <person name="Morien E."/>
            <person name="Nambeesan S."/>
            <person name="Nguyen T."/>
            <person name="Pegot-Espagnet P."/>
            <person name="Pouilly N."/>
            <person name="Raftis F."/>
            <person name="Sallet E."/>
            <person name="Schiex T."/>
            <person name="Thomas J."/>
            <person name="Vandecasteele C."/>
            <person name="Vares D."/>
            <person name="Vear F."/>
            <person name="Vautrin S."/>
            <person name="Crespi M."/>
            <person name="Mangin B."/>
            <person name="Burke J.M."/>
            <person name="Salse J."/>
            <person name="Munos S."/>
            <person name="Vincourt P."/>
            <person name="Rieseberg L.H."/>
            <person name="Langlade N.B."/>
        </authorList>
    </citation>
    <scope>NUCLEOTIDE SEQUENCE</scope>
    <source>
        <tissue evidence="2">Leaves</tissue>
    </source>
</reference>
<dbReference type="AlphaFoldDB" id="A0A9K3N0U7"/>
<proteinExistence type="predicted"/>
<dbReference type="Gene3D" id="6.10.130.30">
    <property type="match status" value="1"/>
</dbReference>
<evidence type="ECO:0000313" key="3">
    <source>
        <dbReference type="Proteomes" id="UP000215914"/>
    </source>
</evidence>
<sequence length="162" mass="18475">MLRSMLQQPEHRRRGRSRSSVSEELIWMLSLICLLMSLLSSSLLVLAEGSREGLKRKPMALIKKLHSLLLNALFDGTCRVETVRDMWRCYELVPSGDEPGRYEAVQRDATIAEAEGENKIEATHLESILPQLPLLPYFIGVEIVIVTPRRLIDMLESHHTNL</sequence>
<evidence type="ECO:0000256" key="1">
    <source>
        <dbReference type="SAM" id="Phobius"/>
    </source>
</evidence>
<dbReference type="Proteomes" id="UP000215914">
    <property type="component" value="Unassembled WGS sequence"/>
</dbReference>